<sequence>MRLVEYILFVIVFWAKLGVSEITEKEYNTLRDYAEFSAIAYCLKKGLKPGKLSDSCAIDKCNTRAHKDIEIVETFNFNDWGGVGSGYLALDELGKRIVLVFRGTASSRDWIGNLEFIPIVYEPISVGPRCDDCTVHKGFYNFLRENCMEIILRAHGLIQDNPDYKLVVTGHSLGAALTLLAGVELQLLGDDPLVISFGSPRIGNGGLAKYINKIFETGTTKYRISEDGCITKGYIRVAHDGDIVPLLPPPGYFKHSGVRYTITKTESPHYKEDFERAQLADSDDSAFLERTPSKIWPEFFGKYEHKHYITRITGCDDLKD</sequence>
<accession>A0ABP0EDL8</accession>
<dbReference type="InterPro" id="IPR029058">
    <property type="entry name" value="AB_hydrolase_fold"/>
</dbReference>
<dbReference type="InterPro" id="IPR051299">
    <property type="entry name" value="AB_hydrolase_lip/est"/>
</dbReference>
<dbReference type="InterPro" id="IPR002921">
    <property type="entry name" value="Fungal_lipase-type"/>
</dbReference>
<dbReference type="Proteomes" id="UP001497600">
    <property type="component" value="Chromosome D"/>
</dbReference>
<dbReference type="EMBL" id="OZ004256">
    <property type="protein sequence ID" value="CAK7904127.1"/>
    <property type="molecule type" value="Genomic_DNA"/>
</dbReference>
<gene>
    <name evidence="5" type="primary">LIH1</name>
    <name evidence="5" type="ORF">CAAN4_D07910</name>
</gene>
<feature type="signal peptide" evidence="3">
    <location>
        <begin position="1"/>
        <end position="20"/>
    </location>
</feature>
<keyword evidence="6" id="KW-1185">Reference proteome</keyword>
<feature type="chain" id="PRO_5047356621" description="triacylglycerol lipase" evidence="3">
    <location>
        <begin position="21"/>
        <end position="320"/>
    </location>
</feature>
<dbReference type="CDD" id="cd00519">
    <property type="entry name" value="Lipase_3"/>
    <property type="match status" value="1"/>
</dbReference>
<evidence type="ECO:0000313" key="5">
    <source>
        <dbReference type="EMBL" id="CAK7904127.1"/>
    </source>
</evidence>
<evidence type="ECO:0000313" key="6">
    <source>
        <dbReference type="Proteomes" id="UP001497600"/>
    </source>
</evidence>
<evidence type="ECO:0000256" key="3">
    <source>
        <dbReference type="SAM" id="SignalP"/>
    </source>
</evidence>
<protein>
    <recommendedName>
        <fullName evidence="1">triacylglycerol lipase</fullName>
        <ecNumber evidence="1">3.1.1.3</ecNumber>
    </recommendedName>
</protein>
<organism evidence="5 6">
    <name type="scientific">[Candida] anglica</name>
    <dbReference type="NCBI Taxonomy" id="148631"/>
    <lineage>
        <taxon>Eukaryota</taxon>
        <taxon>Fungi</taxon>
        <taxon>Dikarya</taxon>
        <taxon>Ascomycota</taxon>
        <taxon>Saccharomycotina</taxon>
        <taxon>Pichiomycetes</taxon>
        <taxon>Debaryomycetaceae</taxon>
        <taxon>Kurtzmaniella</taxon>
    </lineage>
</organism>
<evidence type="ECO:0000256" key="1">
    <source>
        <dbReference type="ARBA" id="ARBA00013279"/>
    </source>
</evidence>
<evidence type="ECO:0000259" key="4">
    <source>
        <dbReference type="Pfam" id="PF01764"/>
    </source>
</evidence>
<keyword evidence="2" id="KW-0378">Hydrolase</keyword>
<reference evidence="5 6" key="1">
    <citation type="submission" date="2024-01" db="EMBL/GenBank/DDBJ databases">
        <authorList>
            <consortium name="Genoscope - CEA"/>
            <person name="William W."/>
        </authorList>
    </citation>
    <scope>NUCLEOTIDE SEQUENCE [LARGE SCALE GENOMIC DNA]</scope>
    <source>
        <strain evidence="5 6">29B2s-10</strain>
    </source>
</reference>
<dbReference type="PANTHER" id="PTHR46640">
    <property type="entry name" value="TRIACYLGLYCEROL LIPASE, PUTATIVE (AFU_ORTHOLOGUE AFUA_6G06510)-RELATED"/>
    <property type="match status" value="1"/>
</dbReference>
<feature type="domain" description="Fungal lipase-type" evidence="4">
    <location>
        <begin position="98"/>
        <end position="249"/>
    </location>
</feature>
<evidence type="ECO:0000256" key="2">
    <source>
        <dbReference type="ARBA" id="ARBA00022801"/>
    </source>
</evidence>
<dbReference type="EC" id="3.1.1.3" evidence="1"/>
<dbReference type="Gene3D" id="3.40.50.1820">
    <property type="entry name" value="alpha/beta hydrolase"/>
    <property type="match status" value="1"/>
</dbReference>
<name>A0ABP0EDL8_9ASCO</name>
<dbReference type="PANTHER" id="PTHR46640:SF3">
    <property type="entry name" value="LIPASE LIH1-RELATED"/>
    <property type="match status" value="1"/>
</dbReference>
<keyword evidence="3" id="KW-0732">Signal</keyword>
<dbReference type="SUPFAM" id="SSF53474">
    <property type="entry name" value="alpha/beta-Hydrolases"/>
    <property type="match status" value="1"/>
</dbReference>
<dbReference type="Pfam" id="PF01764">
    <property type="entry name" value="Lipase_3"/>
    <property type="match status" value="1"/>
</dbReference>
<proteinExistence type="predicted"/>